<gene>
    <name evidence="2" type="primary">BQ5605_C031g10975</name>
    <name evidence="2" type="ORF">BQ5605_C031G10975</name>
</gene>
<dbReference type="AlphaFoldDB" id="A0A2X0MHW3"/>
<dbReference type="EMBL" id="FQNC01000068">
    <property type="protein sequence ID" value="SGZ06852.1"/>
    <property type="molecule type" value="Genomic_DNA"/>
</dbReference>
<keyword evidence="3" id="KW-1185">Reference proteome</keyword>
<protein>
    <submittedName>
        <fullName evidence="2">BQ5605_C031g10975 protein</fullName>
    </submittedName>
</protein>
<name>A0A2X0MHW3_9BASI</name>
<accession>A0A2X0MHW3</accession>
<evidence type="ECO:0000313" key="2">
    <source>
        <dbReference type="EMBL" id="SGZ06852.1"/>
    </source>
</evidence>
<sequence>MPDTFTVPPLPRPPELSQHLTSCTPYSWFNPPPPGNTPDHSTAGRSAAHVGTAFECVARLGGLRWDDPRSPADRVVDAFSGLLRQHRSLLELFEAKMAALGAMRVVPRARTTENDVGFAFAAFLAAGLEGATADLLDHYASITEGDATAASRLYMVQLASVPDQAYQTPANALVLIKRGADVDSQNVVASIAFEYKREAVHHTVATVARTDPPPEIRELDYPLPVGLQNLETERSEGADSVATKAIIHCVHHDCRFFVLLSTGFFQIGEVVKHLPSGAATASDASVSTAAASSSTAAASSSTLHTQTPTSPPSLGTITTEAIVEPAVRPSYSLLVQELARAVEPHPGAVDRAAEVRGLDLPKRSFFVSFIALAFAAVKDVPGPEHATVQQLLGAKLVPSNWCRPPLGSDSDCEDEPDRKARKTSANDIIARRSSRRMVGLASTESSLSTLSPSGLRPRSKAITVVQDRDFLIRTRLTNAHWSTMSYTGTSRVDLVEIEFDIVSSPSYSPVPSRLSSSPSPARDFIQGLPLSDAVLQWLSEDPREELTEELTDARLPL</sequence>
<evidence type="ECO:0000256" key="1">
    <source>
        <dbReference type="SAM" id="MobiDB-lite"/>
    </source>
</evidence>
<feature type="region of interest" description="Disordered" evidence="1">
    <location>
        <begin position="296"/>
        <end position="316"/>
    </location>
</feature>
<feature type="region of interest" description="Disordered" evidence="1">
    <location>
        <begin position="25"/>
        <end position="46"/>
    </location>
</feature>
<evidence type="ECO:0000313" key="3">
    <source>
        <dbReference type="Proteomes" id="UP000249464"/>
    </source>
</evidence>
<organism evidence="2 3">
    <name type="scientific">Microbotryum silenes-dioicae</name>
    <dbReference type="NCBI Taxonomy" id="796604"/>
    <lineage>
        <taxon>Eukaryota</taxon>
        <taxon>Fungi</taxon>
        <taxon>Dikarya</taxon>
        <taxon>Basidiomycota</taxon>
        <taxon>Pucciniomycotina</taxon>
        <taxon>Microbotryomycetes</taxon>
        <taxon>Microbotryales</taxon>
        <taxon>Microbotryaceae</taxon>
        <taxon>Microbotryum</taxon>
    </lineage>
</organism>
<proteinExistence type="predicted"/>
<dbReference type="Proteomes" id="UP000249464">
    <property type="component" value="Unassembled WGS sequence"/>
</dbReference>
<feature type="compositionally biased region" description="Polar residues" evidence="1">
    <location>
        <begin position="303"/>
        <end position="316"/>
    </location>
</feature>
<reference evidence="2 3" key="1">
    <citation type="submission" date="2016-11" db="EMBL/GenBank/DDBJ databases">
        <authorList>
            <person name="Jaros S."/>
            <person name="Januszkiewicz K."/>
            <person name="Wedrychowicz H."/>
        </authorList>
    </citation>
    <scope>NUCLEOTIDE SEQUENCE [LARGE SCALE GENOMIC DNA]</scope>
</reference>